<name>A0A6M3M7D8_9ZZZZ</name>
<evidence type="ECO:0000313" key="2">
    <source>
        <dbReference type="EMBL" id="QJB03158.1"/>
    </source>
</evidence>
<organism evidence="2">
    <name type="scientific">viral metagenome</name>
    <dbReference type="NCBI Taxonomy" id="1070528"/>
    <lineage>
        <taxon>unclassified sequences</taxon>
        <taxon>metagenomes</taxon>
        <taxon>organismal metagenomes</taxon>
    </lineage>
</organism>
<dbReference type="EMBL" id="MT143828">
    <property type="protein sequence ID" value="QJB03158.1"/>
    <property type="molecule type" value="Genomic_DNA"/>
</dbReference>
<reference evidence="2" key="1">
    <citation type="submission" date="2020-03" db="EMBL/GenBank/DDBJ databases">
        <title>The deep terrestrial virosphere.</title>
        <authorList>
            <person name="Holmfeldt K."/>
            <person name="Nilsson E."/>
            <person name="Simone D."/>
            <person name="Lopez-Fernandez M."/>
            <person name="Wu X."/>
            <person name="de Brujin I."/>
            <person name="Lundin D."/>
            <person name="Andersson A."/>
            <person name="Bertilsson S."/>
            <person name="Dopson M."/>
        </authorList>
    </citation>
    <scope>NUCLEOTIDE SEQUENCE</scope>
    <source>
        <strain evidence="1">MM171A00621</strain>
        <strain evidence="2">MM171B00876</strain>
    </source>
</reference>
<proteinExistence type="predicted"/>
<sequence>MNNRELYIKLKGLIKDGLKVVNAPCETQLIKISEKISNLIFNKEEWAGNEMLGKLIIQLVDDIIDNKEGGK</sequence>
<dbReference type="AlphaFoldDB" id="A0A6M3M7D8"/>
<protein>
    <submittedName>
        <fullName evidence="2">Uncharacterized protein</fullName>
    </submittedName>
</protein>
<accession>A0A6M3M7D8</accession>
<dbReference type="EMBL" id="MT143688">
    <property type="protein sequence ID" value="QJB00289.1"/>
    <property type="molecule type" value="Genomic_DNA"/>
</dbReference>
<gene>
    <name evidence="1" type="ORF">MM171A00621_0004</name>
    <name evidence="2" type="ORF">MM171B00876_0002</name>
</gene>
<evidence type="ECO:0000313" key="1">
    <source>
        <dbReference type="EMBL" id="QJB00289.1"/>
    </source>
</evidence>